<protein>
    <submittedName>
        <fullName evidence="3">Uncharacterized protein</fullName>
    </submittedName>
</protein>
<dbReference type="PANTHER" id="PTHR35897:SF1">
    <property type="entry name" value="METHYLTRANSFERASE AUSD"/>
    <property type="match status" value="1"/>
</dbReference>
<accession>A0ABR2ZXJ4</accession>
<comment type="caution">
    <text evidence="3">The sequence shown here is derived from an EMBL/GenBank/DDBJ whole genome shotgun (WGS) entry which is preliminary data.</text>
</comment>
<dbReference type="EMBL" id="JBBXMP010000042">
    <property type="protein sequence ID" value="KAL0065804.1"/>
    <property type="molecule type" value="Genomic_DNA"/>
</dbReference>
<organism evidence="3 4">
    <name type="scientific">Marasmius tenuissimus</name>
    <dbReference type="NCBI Taxonomy" id="585030"/>
    <lineage>
        <taxon>Eukaryota</taxon>
        <taxon>Fungi</taxon>
        <taxon>Dikarya</taxon>
        <taxon>Basidiomycota</taxon>
        <taxon>Agaricomycotina</taxon>
        <taxon>Agaricomycetes</taxon>
        <taxon>Agaricomycetidae</taxon>
        <taxon>Agaricales</taxon>
        <taxon>Marasmiineae</taxon>
        <taxon>Marasmiaceae</taxon>
        <taxon>Marasmius</taxon>
    </lineage>
</organism>
<keyword evidence="1" id="KW-0808">Transferase</keyword>
<evidence type="ECO:0000313" key="4">
    <source>
        <dbReference type="Proteomes" id="UP001437256"/>
    </source>
</evidence>
<name>A0ABR2ZXJ4_9AGAR</name>
<dbReference type="PANTHER" id="PTHR35897">
    <property type="entry name" value="METHYLTRANSFERASE AUSD"/>
    <property type="match status" value="1"/>
</dbReference>
<dbReference type="Proteomes" id="UP001437256">
    <property type="component" value="Unassembled WGS sequence"/>
</dbReference>
<sequence length="320" mass="35666">MALEEEDNLRLSKEELEFYKQQLGMEDEAEIKDHIVEVGTRAHKVFNYGCISLFLFVKYGRSSLYLIKRIRDLITEHSDSSRKHTTLRNLTPIGHTGALWNRAFNEKTDCMLTLDVAQILVTNTNLVGADLRKAIVDGLPVQKAIGSDIRREFWGLGHELFKSTPETFPATFIPGDAFDKSFISGRGPCAEAPTGSLPDLKTLTSFIPLQGRVTAIHVANVFHLFSKEKQLELAQALSSLLSPVPGSVIFGSQAGKEVPGEYTNRRGETSFAHSPESWKELWDGGVFPAGSIRVKTKLYPIPFAQKFGIEYALFWSCTVV</sequence>
<reference evidence="3 4" key="1">
    <citation type="submission" date="2024-05" db="EMBL/GenBank/DDBJ databases">
        <title>A draft genome resource for the thread blight pathogen Marasmius tenuissimus strain MS-2.</title>
        <authorList>
            <person name="Yulfo-Soto G.E."/>
            <person name="Baruah I.K."/>
            <person name="Amoako-Attah I."/>
            <person name="Bukari Y."/>
            <person name="Meinhardt L.W."/>
            <person name="Bailey B.A."/>
            <person name="Cohen S.P."/>
        </authorList>
    </citation>
    <scope>NUCLEOTIDE SEQUENCE [LARGE SCALE GENOMIC DNA]</scope>
    <source>
        <strain evidence="3 4">MS-2</strain>
    </source>
</reference>
<gene>
    <name evidence="3" type="ORF">AAF712_007107</name>
</gene>
<evidence type="ECO:0000313" key="3">
    <source>
        <dbReference type="EMBL" id="KAL0065804.1"/>
    </source>
</evidence>
<evidence type="ECO:0000256" key="1">
    <source>
        <dbReference type="ARBA" id="ARBA00022679"/>
    </source>
</evidence>
<evidence type="ECO:0000256" key="2">
    <source>
        <dbReference type="ARBA" id="ARBA00022691"/>
    </source>
</evidence>
<proteinExistence type="predicted"/>
<keyword evidence="2" id="KW-0949">S-adenosyl-L-methionine</keyword>
<dbReference type="InterPro" id="IPR051654">
    <property type="entry name" value="Meroterpenoid_MTases"/>
</dbReference>
<keyword evidence="4" id="KW-1185">Reference proteome</keyword>